<name>A0A6J4NY07_9ACTN</name>
<sequence>DSRRLLRLASDGDLLRLHRLRGSDAALVLRLAAHGELRRHGSARHALRRAAGRLCSAIGPDALSGGATRQGRRACDTQHRSRWRRVHRLRHPHCPGPFCRVRRGRHNLCRPLPGERRADLVHRLFGRPRGGKRDGGRCRPYHSL</sequence>
<reference evidence="1" key="1">
    <citation type="submission" date="2020-02" db="EMBL/GenBank/DDBJ databases">
        <authorList>
            <person name="Meier V. D."/>
        </authorList>
    </citation>
    <scope>NUCLEOTIDE SEQUENCE</scope>
    <source>
        <strain evidence="1">AVDCRST_MAG01</strain>
    </source>
</reference>
<proteinExistence type="predicted"/>
<feature type="non-terminal residue" evidence="1">
    <location>
        <position position="144"/>
    </location>
</feature>
<organism evidence="1">
    <name type="scientific">uncultured Rubrobacteraceae bacterium</name>
    <dbReference type="NCBI Taxonomy" id="349277"/>
    <lineage>
        <taxon>Bacteria</taxon>
        <taxon>Bacillati</taxon>
        <taxon>Actinomycetota</taxon>
        <taxon>Rubrobacteria</taxon>
        <taxon>Rubrobacterales</taxon>
        <taxon>Rubrobacteraceae</taxon>
        <taxon>environmental samples</taxon>
    </lineage>
</organism>
<gene>
    <name evidence="1" type="ORF">AVDCRST_MAG01-01-901</name>
</gene>
<accession>A0A6J4NY07</accession>
<dbReference type="AlphaFoldDB" id="A0A6J4NY07"/>
<feature type="non-terminal residue" evidence="1">
    <location>
        <position position="1"/>
    </location>
</feature>
<evidence type="ECO:0000313" key="1">
    <source>
        <dbReference type="EMBL" id="CAA9398526.1"/>
    </source>
</evidence>
<dbReference type="EMBL" id="CADCUW010000136">
    <property type="protein sequence ID" value="CAA9398526.1"/>
    <property type="molecule type" value="Genomic_DNA"/>
</dbReference>
<protein>
    <submittedName>
        <fullName evidence="1">Uncharacterized MFS-type transporter</fullName>
    </submittedName>
</protein>